<evidence type="ECO:0000313" key="3">
    <source>
        <dbReference type="Proteomes" id="UP000198994"/>
    </source>
</evidence>
<proteinExistence type="predicted"/>
<dbReference type="RefSeq" id="WP_165617139.1">
    <property type="nucleotide sequence ID" value="NZ_FNAV01000010.1"/>
</dbReference>
<evidence type="ECO:0000313" key="2">
    <source>
        <dbReference type="EMBL" id="SDE98632.1"/>
    </source>
</evidence>
<dbReference type="STRING" id="282683.SAMN04488105_110244"/>
<accession>A0A1G7HDT4</accession>
<organism evidence="2 3">
    <name type="scientific">Salipiger thiooxidans</name>
    <dbReference type="NCBI Taxonomy" id="282683"/>
    <lineage>
        <taxon>Bacteria</taxon>
        <taxon>Pseudomonadati</taxon>
        <taxon>Pseudomonadota</taxon>
        <taxon>Alphaproteobacteria</taxon>
        <taxon>Rhodobacterales</taxon>
        <taxon>Roseobacteraceae</taxon>
        <taxon>Salipiger</taxon>
    </lineage>
</organism>
<dbReference type="Proteomes" id="UP000198994">
    <property type="component" value="Unassembled WGS sequence"/>
</dbReference>
<protein>
    <submittedName>
        <fullName evidence="2">Uncharacterized protein</fullName>
    </submittedName>
</protein>
<keyword evidence="3" id="KW-1185">Reference proteome</keyword>
<reference evidence="3" key="1">
    <citation type="submission" date="2016-10" db="EMBL/GenBank/DDBJ databases">
        <authorList>
            <person name="Varghese N."/>
            <person name="Submissions S."/>
        </authorList>
    </citation>
    <scope>NUCLEOTIDE SEQUENCE [LARGE SCALE GENOMIC DNA]</scope>
    <source>
        <strain evidence="3">DSM 10146</strain>
    </source>
</reference>
<dbReference type="EMBL" id="FNAV01000010">
    <property type="protein sequence ID" value="SDE98632.1"/>
    <property type="molecule type" value="Genomic_DNA"/>
</dbReference>
<sequence length="50" mass="5573">MNRLPAEIRALTPEETSLLVAAWNEAQREASGAVAPPSEEEYEELVKRYG</sequence>
<evidence type="ECO:0000256" key="1">
    <source>
        <dbReference type="SAM" id="MobiDB-lite"/>
    </source>
</evidence>
<feature type="region of interest" description="Disordered" evidence="1">
    <location>
        <begin position="28"/>
        <end position="50"/>
    </location>
</feature>
<gene>
    <name evidence="2" type="ORF">SAMN04488105_110244</name>
</gene>
<name>A0A1G7HDT4_9RHOB</name>
<dbReference type="AlphaFoldDB" id="A0A1G7HDT4"/>